<protein>
    <submittedName>
        <fullName evidence="1">Uncharacterized protein</fullName>
    </submittedName>
</protein>
<name>A0A2A9CR31_9ACTN</name>
<evidence type="ECO:0000313" key="1">
    <source>
        <dbReference type="EMBL" id="PFG15999.1"/>
    </source>
</evidence>
<keyword evidence="2" id="KW-1185">Reference proteome</keyword>
<proteinExistence type="predicted"/>
<dbReference type="Proteomes" id="UP000226079">
    <property type="component" value="Unassembled WGS sequence"/>
</dbReference>
<accession>A0A2A9CR31</accession>
<dbReference type="AlphaFoldDB" id="A0A2A9CR31"/>
<organism evidence="1 2">
    <name type="scientific">Propionicimonas paludicola</name>
    <dbReference type="NCBI Taxonomy" id="185243"/>
    <lineage>
        <taxon>Bacteria</taxon>
        <taxon>Bacillati</taxon>
        <taxon>Actinomycetota</taxon>
        <taxon>Actinomycetes</taxon>
        <taxon>Propionibacteriales</taxon>
        <taxon>Nocardioidaceae</taxon>
        <taxon>Propionicimonas</taxon>
    </lineage>
</organism>
<dbReference type="RefSeq" id="WP_098459578.1">
    <property type="nucleotide sequence ID" value="NZ_PDJC01000001.1"/>
</dbReference>
<dbReference type="EMBL" id="PDJC01000001">
    <property type="protein sequence ID" value="PFG15999.1"/>
    <property type="molecule type" value="Genomic_DNA"/>
</dbReference>
<comment type="caution">
    <text evidence="1">The sequence shown here is derived from an EMBL/GenBank/DDBJ whole genome shotgun (WGS) entry which is preliminary data.</text>
</comment>
<sequence>MSILSDSTHPPLFPARRQAVYLIGRLGAALCDWAQRTAAAHEFRLTTERERAVRALELRRELAEADFQRAMVLSYLRASHLR</sequence>
<evidence type="ECO:0000313" key="2">
    <source>
        <dbReference type="Proteomes" id="UP000226079"/>
    </source>
</evidence>
<gene>
    <name evidence="1" type="ORF">ATK74_0523</name>
</gene>
<reference evidence="1 2" key="1">
    <citation type="submission" date="2017-10" db="EMBL/GenBank/DDBJ databases">
        <title>Sequencing the genomes of 1000 actinobacteria strains.</title>
        <authorList>
            <person name="Klenk H.-P."/>
        </authorList>
    </citation>
    <scope>NUCLEOTIDE SEQUENCE [LARGE SCALE GENOMIC DNA]</scope>
    <source>
        <strain evidence="1 2">DSM 15597</strain>
    </source>
</reference>